<gene>
    <name evidence="3" type="ORF">DK847_04855</name>
</gene>
<reference evidence="4" key="1">
    <citation type="submission" date="2018-06" db="EMBL/GenBank/DDBJ databases">
        <title>Aestuariibacter litoralis strain KCTC 52945T.</title>
        <authorList>
            <person name="Li X."/>
            <person name="Salam N."/>
            <person name="Li J.-L."/>
            <person name="Chen Y.-M."/>
            <person name="Yang Z.-W."/>
            <person name="Zhang L.-Y."/>
            <person name="Han M.-X."/>
            <person name="Xiao M."/>
            <person name="Li W.-J."/>
        </authorList>
    </citation>
    <scope>NUCLEOTIDE SEQUENCE [LARGE SCALE GENOMIC DNA]</scope>
    <source>
        <strain evidence="4">KCTC 52945</strain>
    </source>
</reference>
<name>A0A2W2CC43_9HYPH</name>
<dbReference type="EMBL" id="QKVK01000002">
    <property type="protein sequence ID" value="PZF77763.1"/>
    <property type="molecule type" value="Genomic_DNA"/>
</dbReference>
<keyword evidence="1" id="KW-0472">Membrane</keyword>
<accession>A0A2W2CC43</accession>
<keyword evidence="4" id="KW-1185">Reference proteome</keyword>
<keyword evidence="1" id="KW-0812">Transmembrane</keyword>
<evidence type="ECO:0000256" key="1">
    <source>
        <dbReference type="SAM" id="Phobius"/>
    </source>
</evidence>
<sequence length="218" mass="23284">MREKVEKGGRRVRIVPLAAWTLTAVMSAAIVGNALFGQNASHRLAQAATDPAETTADLAPSGARTIQLKFDPVVEAVQRELLSAGYYKGPVDGVNGRKTRQAVAAYQKAMGLEADGQPSSDLAEHIRFTREVSEASLFTGTVAAAPDAEQRAAIRRVQTGLADLAYSPGEINGELTRETRDAIIAFQRDHQMPETGEVSEELIAELARVSGQSEAAVQ</sequence>
<dbReference type="InterPro" id="IPR002477">
    <property type="entry name" value="Peptidoglycan-bd-like"/>
</dbReference>
<dbReference type="Gene3D" id="1.10.101.10">
    <property type="entry name" value="PGBD-like superfamily/PGBD"/>
    <property type="match status" value="2"/>
</dbReference>
<evidence type="ECO:0000259" key="2">
    <source>
        <dbReference type="Pfam" id="PF01471"/>
    </source>
</evidence>
<feature type="transmembrane region" description="Helical" evidence="1">
    <location>
        <begin position="12"/>
        <end position="36"/>
    </location>
</feature>
<organism evidence="3 4">
    <name type="scientific">Aestuariivirga litoralis</name>
    <dbReference type="NCBI Taxonomy" id="2650924"/>
    <lineage>
        <taxon>Bacteria</taxon>
        <taxon>Pseudomonadati</taxon>
        <taxon>Pseudomonadota</taxon>
        <taxon>Alphaproteobacteria</taxon>
        <taxon>Hyphomicrobiales</taxon>
        <taxon>Aestuariivirgaceae</taxon>
        <taxon>Aestuariivirga</taxon>
    </lineage>
</organism>
<comment type="caution">
    <text evidence="3">The sequence shown here is derived from an EMBL/GenBank/DDBJ whole genome shotgun (WGS) entry which is preliminary data.</text>
</comment>
<proteinExistence type="predicted"/>
<protein>
    <recommendedName>
        <fullName evidence="2">Peptidoglycan binding-like domain-containing protein</fullName>
    </recommendedName>
</protein>
<dbReference type="InterPro" id="IPR036366">
    <property type="entry name" value="PGBDSf"/>
</dbReference>
<dbReference type="SUPFAM" id="SSF47090">
    <property type="entry name" value="PGBD-like"/>
    <property type="match status" value="2"/>
</dbReference>
<feature type="domain" description="Peptidoglycan binding-like" evidence="2">
    <location>
        <begin position="151"/>
        <end position="205"/>
    </location>
</feature>
<dbReference type="RefSeq" id="WP_111196511.1">
    <property type="nucleotide sequence ID" value="NZ_QKVK01000002.1"/>
</dbReference>
<evidence type="ECO:0000313" key="3">
    <source>
        <dbReference type="EMBL" id="PZF77763.1"/>
    </source>
</evidence>
<dbReference type="InterPro" id="IPR036365">
    <property type="entry name" value="PGBD-like_sf"/>
</dbReference>
<evidence type="ECO:0000313" key="4">
    <source>
        <dbReference type="Proteomes" id="UP000248795"/>
    </source>
</evidence>
<keyword evidence="1" id="KW-1133">Transmembrane helix</keyword>
<dbReference type="Pfam" id="PF01471">
    <property type="entry name" value="PG_binding_1"/>
    <property type="match status" value="2"/>
</dbReference>
<dbReference type="Proteomes" id="UP000248795">
    <property type="component" value="Unassembled WGS sequence"/>
</dbReference>
<dbReference type="AlphaFoldDB" id="A0A2W2CC43"/>
<feature type="domain" description="Peptidoglycan binding-like" evidence="2">
    <location>
        <begin position="73"/>
        <end position="121"/>
    </location>
</feature>